<name>Q13J72_PARXL</name>
<dbReference type="Pfam" id="PF11287">
    <property type="entry name" value="DUF3088"/>
    <property type="match status" value="1"/>
</dbReference>
<organism evidence="1 2">
    <name type="scientific">Paraburkholderia xenovorans (strain LB400)</name>
    <dbReference type="NCBI Taxonomy" id="266265"/>
    <lineage>
        <taxon>Bacteria</taxon>
        <taxon>Pseudomonadati</taxon>
        <taxon>Pseudomonadota</taxon>
        <taxon>Betaproteobacteria</taxon>
        <taxon>Burkholderiales</taxon>
        <taxon>Burkholderiaceae</taxon>
        <taxon>Paraburkholderia</taxon>
    </lineage>
</organism>
<gene>
    <name evidence="1" type="ORF">Bxe_B0060</name>
</gene>
<dbReference type="InterPro" id="IPR021439">
    <property type="entry name" value="DUF3088"/>
</dbReference>
<dbReference type="EMBL" id="CP000271">
    <property type="protein sequence ID" value="ABE35867.1"/>
    <property type="molecule type" value="Genomic_DNA"/>
</dbReference>
<dbReference type="Proteomes" id="UP000001817">
    <property type="component" value="Chromosome 2"/>
</dbReference>
<proteinExistence type="predicted"/>
<sequence>MRHKVKDKLFMLRPGFYQGTEGPFYCGDSVAVEGLLGFFPQLRGEVDVEYIDAQRPRIALVGLIGDENQSAPVLILADGKIPLDEGVQTRLYGNTRFIDSPDHIRRYLSSQYGVARPA</sequence>
<dbReference type="eggNOG" id="ENOG5031YUV">
    <property type="taxonomic scope" value="Bacteria"/>
</dbReference>
<evidence type="ECO:0000313" key="2">
    <source>
        <dbReference type="Proteomes" id="UP000001817"/>
    </source>
</evidence>
<dbReference type="KEGG" id="bxe:Bxe_B0060"/>
<evidence type="ECO:0008006" key="3">
    <source>
        <dbReference type="Google" id="ProtNLM"/>
    </source>
</evidence>
<reference evidence="1 2" key="1">
    <citation type="journal article" date="2006" name="Proc. Natl. Acad. Sci. U.S.A.">
        <title>Burkholderia xenovorans LB400 harbors a multi-replicon, 9.73-Mbp genome shaped for versatility.</title>
        <authorList>
            <person name="Chain P.S."/>
            <person name="Denef V.J."/>
            <person name="Konstantinidis K.T."/>
            <person name="Vergez L.M."/>
            <person name="Agullo L."/>
            <person name="Reyes V.L."/>
            <person name="Hauser L."/>
            <person name="Cordova M."/>
            <person name="Gomez L."/>
            <person name="Gonzalez M."/>
            <person name="Land M."/>
            <person name="Lao V."/>
            <person name="Larimer F."/>
            <person name="LiPuma J.J."/>
            <person name="Mahenthiralingam E."/>
            <person name="Malfatti S.A."/>
            <person name="Marx C.J."/>
            <person name="Parnell J.J."/>
            <person name="Ramette A."/>
            <person name="Richardson P."/>
            <person name="Seeger M."/>
            <person name="Smith D."/>
            <person name="Spilker T."/>
            <person name="Sul W.J."/>
            <person name="Tsoi T.V."/>
            <person name="Ulrich L.E."/>
            <person name="Zhulin I.B."/>
            <person name="Tiedje J.M."/>
        </authorList>
    </citation>
    <scope>NUCLEOTIDE SEQUENCE [LARGE SCALE GENOMIC DNA]</scope>
    <source>
        <strain evidence="1 2">LB400</strain>
    </source>
</reference>
<evidence type="ECO:0000313" key="1">
    <source>
        <dbReference type="EMBL" id="ABE35867.1"/>
    </source>
</evidence>
<protein>
    <recommendedName>
        <fullName evidence="3">DUF3088 domain-containing protein</fullName>
    </recommendedName>
</protein>
<dbReference type="AlphaFoldDB" id="Q13J72"/>
<accession>Q13J72</accession>
<dbReference type="STRING" id="266265.Bxe_B0060"/>
<keyword evidence="2" id="KW-1185">Reference proteome</keyword>